<dbReference type="Proteomes" id="UP001218218">
    <property type="component" value="Unassembled WGS sequence"/>
</dbReference>
<accession>A0AAD6Z7J5</accession>
<reference evidence="1" key="1">
    <citation type="submission" date="2023-03" db="EMBL/GenBank/DDBJ databases">
        <title>Massive genome expansion in bonnet fungi (Mycena s.s.) driven by repeated elements and novel gene families across ecological guilds.</title>
        <authorList>
            <consortium name="Lawrence Berkeley National Laboratory"/>
            <person name="Harder C.B."/>
            <person name="Miyauchi S."/>
            <person name="Viragh M."/>
            <person name="Kuo A."/>
            <person name="Thoen E."/>
            <person name="Andreopoulos B."/>
            <person name="Lu D."/>
            <person name="Skrede I."/>
            <person name="Drula E."/>
            <person name="Henrissat B."/>
            <person name="Morin E."/>
            <person name="Kohler A."/>
            <person name="Barry K."/>
            <person name="LaButti K."/>
            <person name="Morin E."/>
            <person name="Salamov A."/>
            <person name="Lipzen A."/>
            <person name="Mereny Z."/>
            <person name="Hegedus B."/>
            <person name="Baldrian P."/>
            <person name="Stursova M."/>
            <person name="Weitz H."/>
            <person name="Taylor A."/>
            <person name="Grigoriev I.V."/>
            <person name="Nagy L.G."/>
            <person name="Martin F."/>
            <person name="Kauserud H."/>
        </authorList>
    </citation>
    <scope>NUCLEOTIDE SEQUENCE</scope>
    <source>
        <strain evidence="1">CBHHK002</strain>
    </source>
</reference>
<proteinExistence type="predicted"/>
<dbReference type="AlphaFoldDB" id="A0AAD6Z7J5"/>
<evidence type="ECO:0000313" key="1">
    <source>
        <dbReference type="EMBL" id="KAJ7310014.1"/>
    </source>
</evidence>
<organism evidence="1 2">
    <name type="scientific">Mycena albidolilacea</name>
    <dbReference type="NCBI Taxonomy" id="1033008"/>
    <lineage>
        <taxon>Eukaryota</taxon>
        <taxon>Fungi</taxon>
        <taxon>Dikarya</taxon>
        <taxon>Basidiomycota</taxon>
        <taxon>Agaricomycotina</taxon>
        <taxon>Agaricomycetes</taxon>
        <taxon>Agaricomycetidae</taxon>
        <taxon>Agaricales</taxon>
        <taxon>Marasmiineae</taxon>
        <taxon>Mycenaceae</taxon>
        <taxon>Mycena</taxon>
    </lineage>
</organism>
<gene>
    <name evidence="1" type="ORF">DFH08DRAFT_944147</name>
</gene>
<dbReference type="EMBL" id="JARIHO010000080">
    <property type="protein sequence ID" value="KAJ7310014.1"/>
    <property type="molecule type" value="Genomic_DNA"/>
</dbReference>
<evidence type="ECO:0000313" key="2">
    <source>
        <dbReference type="Proteomes" id="UP001218218"/>
    </source>
</evidence>
<keyword evidence="2" id="KW-1185">Reference proteome</keyword>
<protein>
    <recommendedName>
        <fullName evidence="3">F-box domain-containing protein</fullName>
    </recommendedName>
</protein>
<name>A0AAD6Z7J5_9AGAR</name>
<comment type="caution">
    <text evidence="1">The sequence shown here is derived from an EMBL/GenBank/DDBJ whole genome shotgun (WGS) entry which is preliminary data.</text>
</comment>
<sequence length="441" mass="50383">MSAHGLPLDIVDRIMTFCPTFGTLQSIILVSKAFHRVFQTRPNASTSITQAVMYNIVGPALPQALRTVRYRHDYSRRSDDSVAIVMDEPCLEDNTHGFITVEEQQKLQENSRVAAALEDVYSVTNKDRTSKISVLTSDESWRFRRAMYRIMLYCKQFPGLRFDLYDDDYIEELRQQRTAALAEYPTDELLQLHSVVKFLRNIFVSLSGTDSPPTNALLSTGPSDALRAWEARNYSVLEDDPDFVDDMPFEDDENNPNFVGYLSLPFANIWTARNIAPPKEEEPASKWILDQVNGANDTCSQCSHPGGLTLYTEANWHRFPVILGNLLKENLKHNPTITQPFFAATAHLDNADDLGPFIGDLFALRTTAFDGWRREDSYCAACLTRFLEEHLWVWWFKERVKGGWTPPADCWYGWNCRTQINKRSHADMMNHLCAPMKGDAT</sequence>
<evidence type="ECO:0008006" key="3">
    <source>
        <dbReference type="Google" id="ProtNLM"/>
    </source>
</evidence>